<evidence type="ECO:0000313" key="7">
    <source>
        <dbReference type="Proteomes" id="UP000824130"/>
    </source>
</evidence>
<organism evidence="6 7">
    <name type="scientific">Candidatus Allocopromorpha excrementipullorum</name>
    <dbReference type="NCBI Taxonomy" id="2840743"/>
    <lineage>
        <taxon>Bacteria</taxon>
        <taxon>Bacillati</taxon>
        <taxon>Bacillota</taxon>
        <taxon>Clostridia</taxon>
        <taxon>Eubacteriales</taxon>
        <taxon>Eubacteriaceae</taxon>
        <taxon>Eubacteriaceae incertae sedis</taxon>
        <taxon>Candidatus Allocopromorpha</taxon>
    </lineage>
</organism>
<reference evidence="6" key="2">
    <citation type="journal article" date="2021" name="PeerJ">
        <title>Extensive microbial diversity within the chicken gut microbiome revealed by metagenomics and culture.</title>
        <authorList>
            <person name="Gilroy R."/>
            <person name="Ravi A."/>
            <person name="Getino M."/>
            <person name="Pursley I."/>
            <person name="Horton D.L."/>
            <person name="Alikhan N.F."/>
            <person name="Baker D."/>
            <person name="Gharbi K."/>
            <person name="Hall N."/>
            <person name="Watson M."/>
            <person name="Adriaenssens E.M."/>
            <person name="Foster-Nyarko E."/>
            <person name="Jarju S."/>
            <person name="Secka A."/>
            <person name="Antonio M."/>
            <person name="Oren A."/>
            <person name="Chaudhuri R.R."/>
            <person name="La Ragione R."/>
            <person name="Hildebrand F."/>
            <person name="Pallen M.J."/>
        </authorList>
    </citation>
    <scope>NUCLEOTIDE SEQUENCE</scope>
    <source>
        <strain evidence="6">ChiSjej4B22-8349</strain>
    </source>
</reference>
<dbReference type="EMBL" id="DVOB01000022">
    <property type="protein sequence ID" value="HIU95265.1"/>
    <property type="molecule type" value="Genomic_DNA"/>
</dbReference>
<dbReference type="Gene3D" id="3.20.80.10">
    <property type="entry name" value="Regulatory factor, effector binding domain"/>
    <property type="match status" value="1"/>
</dbReference>
<dbReference type="PROSITE" id="PS50937">
    <property type="entry name" value="HTH_MERR_2"/>
    <property type="match status" value="1"/>
</dbReference>
<protein>
    <submittedName>
        <fullName evidence="6">MerR family transcriptional regulator</fullName>
    </submittedName>
</protein>
<dbReference type="InterPro" id="IPR009061">
    <property type="entry name" value="DNA-bd_dom_put_sf"/>
</dbReference>
<dbReference type="SMART" id="SM00422">
    <property type="entry name" value="HTH_MERR"/>
    <property type="match status" value="1"/>
</dbReference>
<dbReference type="Proteomes" id="UP000824130">
    <property type="component" value="Unassembled WGS sequence"/>
</dbReference>
<keyword evidence="4" id="KW-0804">Transcription</keyword>
<dbReference type="InterPro" id="IPR047057">
    <property type="entry name" value="MerR_fam"/>
</dbReference>
<evidence type="ECO:0000259" key="5">
    <source>
        <dbReference type="PROSITE" id="PS50937"/>
    </source>
</evidence>
<dbReference type="SUPFAM" id="SSF55136">
    <property type="entry name" value="Probable bacterial effector-binding domain"/>
    <property type="match status" value="1"/>
</dbReference>
<feature type="domain" description="HTH merR-type" evidence="5">
    <location>
        <begin position="5"/>
        <end position="75"/>
    </location>
</feature>
<dbReference type="GO" id="GO:0003677">
    <property type="term" value="F:DNA binding"/>
    <property type="evidence" value="ECO:0007669"/>
    <property type="project" value="UniProtKB-KW"/>
</dbReference>
<reference evidence="6" key="1">
    <citation type="submission" date="2020-10" db="EMBL/GenBank/DDBJ databases">
        <authorList>
            <person name="Gilroy R."/>
        </authorList>
    </citation>
    <scope>NUCLEOTIDE SEQUENCE</scope>
    <source>
        <strain evidence="6">ChiSjej4B22-8349</strain>
    </source>
</reference>
<dbReference type="InterPro" id="IPR011256">
    <property type="entry name" value="Reg_factor_effector_dom_sf"/>
</dbReference>
<dbReference type="GO" id="GO:0003700">
    <property type="term" value="F:DNA-binding transcription factor activity"/>
    <property type="evidence" value="ECO:0007669"/>
    <property type="project" value="InterPro"/>
</dbReference>
<evidence type="ECO:0000256" key="4">
    <source>
        <dbReference type="ARBA" id="ARBA00023163"/>
    </source>
</evidence>
<dbReference type="Pfam" id="PF13411">
    <property type="entry name" value="MerR_1"/>
    <property type="match status" value="1"/>
</dbReference>
<keyword evidence="2" id="KW-0805">Transcription regulation</keyword>
<keyword evidence="3" id="KW-0238">DNA-binding</keyword>
<dbReference type="AlphaFoldDB" id="A0A9D1N552"/>
<dbReference type="PANTHER" id="PTHR30204">
    <property type="entry name" value="REDOX-CYCLING DRUG-SENSING TRANSCRIPTIONAL ACTIVATOR SOXR"/>
    <property type="match status" value="1"/>
</dbReference>
<gene>
    <name evidence="6" type="ORF">IAD25_00945</name>
</gene>
<comment type="caution">
    <text evidence="6">The sequence shown here is derived from an EMBL/GenBank/DDBJ whole genome shotgun (WGS) entry which is preliminary data.</text>
</comment>
<evidence type="ECO:0000313" key="6">
    <source>
        <dbReference type="EMBL" id="HIU95265.1"/>
    </source>
</evidence>
<dbReference type="PANTHER" id="PTHR30204:SF69">
    <property type="entry name" value="MERR-FAMILY TRANSCRIPTIONAL REGULATOR"/>
    <property type="match status" value="1"/>
</dbReference>
<evidence type="ECO:0000256" key="1">
    <source>
        <dbReference type="ARBA" id="ARBA00022491"/>
    </source>
</evidence>
<evidence type="ECO:0000256" key="3">
    <source>
        <dbReference type="ARBA" id="ARBA00023125"/>
    </source>
</evidence>
<dbReference type="InterPro" id="IPR000551">
    <property type="entry name" value="MerR-type_HTH_dom"/>
</dbReference>
<sequence length="279" mass="32937">MDLNKLTIGQMAGLNRISTQALRLYDREGLLTPMIIDPDTGYRYYHITQSARLDMIQYMKDYGMTLKQIRQTLDSGDPETIKAFINQQLRAIDHQVETLLHRKRAMTKVLENYRKYETLPKDEQVFMEYIPKRYIYSYTTDKDYFHQDHVGYEYMLRELKIHLSDEDLNMGYFCNVGTIMRREALISGNFFANEVFLFVSPDEKHMKPETLPASMYCCICSDDFYAETDNAHKMLNYIEEHGLSICGDYLCEVLVEFPVFQDGPRNMFYKLEIPVNTKK</sequence>
<proteinExistence type="predicted"/>
<dbReference type="Gene3D" id="1.10.1660.10">
    <property type="match status" value="1"/>
</dbReference>
<evidence type="ECO:0000256" key="2">
    <source>
        <dbReference type="ARBA" id="ARBA00023015"/>
    </source>
</evidence>
<accession>A0A9D1N552</accession>
<keyword evidence="1" id="KW-0678">Repressor</keyword>
<dbReference type="CDD" id="cd01107">
    <property type="entry name" value="HTH_BmrR"/>
    <property type="match status" value="1"/>
</dbReference>
<dbReference type="SUPFAM" id="SSF46955">
    <property type="entry name" value="Putative DNA-binding domain"/>
    <property type="match status" value="1"/>
</dbReference>
<name>A0A9D1N552_9FIRM</name>